<feature type="compositionally biased region" description="Low complexity" evidence="4">
    <location>
        <begin position="364"/>
        <end position="387"/>
    </location>
</feature>
<comment type="caution">
    <text evidence="6">The sequence shown here is derived from an EMBL/GenBank/DDBJ whole genome shotgun (WGS) entry which is preliminary data.</text>
</comment>
<feature type="region of interest" description="Disordered" evidence="4">
    <location>
        <begin position="119"/>
        <end position="222"/>
    </location>
</feature>
<feature type="region of interest" description="Disordered" evidence="4">
    <location>
        <begin position="352"/>
        <end position="387"/>
    </location>
</feature>
<dbReference type="OrthoDB" id="447290at2759"/>
<comment type="similarity">
    <text evidence="1">Belongs to the pseudouridine synthase TruD family.</text>
</comment>
<feature type="compositionally biased region" description="Low complexity" evidence="4">
    <location>
        <begin position="47"/>
        <end position="60"/>
    </location>
</feature>
<feature type="compositionally biased region" description="Basic and acidic residues" evidence="4">
    <location>
        <begin position="207"/>
        <end position="222"/>
    </location>
</feature>
<feature type="compositionally biased region" description="Polar residues" evidence="4">
    <location>
        <begin position="168"/>
        <end position="180"/>
    </location>
</feature>
<dbReference type="GO" id="GO:0008033">
    <property type="term" value="P:tRNA processing"/>
    <property type="evidence" value="ECO:0007669"/>
    <property type="project" value="UniProtKB-KW"/>
</dbReference>
<keyword evidence="7" id="KW-1185">Reference proteome</keyword>
<keyword evidence="3" id="KW-0413">Isomerase</keyword>
<protein>
    <recommendedName>
        <fullName evidence="5">TRUD domain-containing protein</fullName>
    </recommendedName>
</protein>
<dbReference type="Proteomes" id="UP000258309">
    <property type="component" value="Unassembled WGS sequence"/>
</dbReference>
<dbReference type="FunFam" id="3.30.2350.20:FF:000009">
    <property type="entry name" value="Pseudouridine synthase TruD/Pus7, putative"/>
    <property type="match status" value="1"/>
</dbReference>
<feature type="non-terminal residue" evidence="6">
    <location>
        <position position="1019"/>
    </location>
</feature>
<evidence type="ECO:0000256" key="4">
    <source>
        <dbReference type="SAM" id="MobiDB-lite"/>
    </source>
</evidence>
<dbReference type="PANTHER" id="PTHR13326">
    <property type="entry name" value="TRNA PSEUDOURIDINE SYNTHASE D"/>
    <property type="match status" value="1"/>
</dbReference>
<dbReference type="GO" id="GO:0005634">
    <property type="term" value="C:nucleus"/>
    <property type="evidence" value="ECO:0007669"/>
    <property type="project" value="TreeGrafter"/>
</dbReference>
<dbReference type="InterPro" id="IPR020119">
    <property type="entry name" value="PsdUridine_synth_TruD_CS"/>
</dbReference>
<feature type="non-terminal residue" evidence="6">
    <location>
        <position position="1"/>
    </location>
</feature>
<dbReference type="GO" id="GO:0009982">
    <property type="term" value="F:pseudouridine synthase activity"/>
    <property type="evidence" value="ECO:0007669"/>
    <property type="project" value="InterPro"/>
</dbReference>
<proteinExistence type="inferred from homology"/>
<dbReference type="GO" id="GO:0003723">
    <property type="term" value="F:RNA binding"/>
    <property type="evidence" value="ECO:0007669"/>
    <property type="project" value="InterPro"/>
</dbReference>
<evidence type="ECO:0000256" key="3">
    <source>
        <dbReference type="ARBA" id="ARBA00023235"/>
    </source>
</evidence>
<name>A0A3E2HKW5_SCYLI</name>
<organism evidence="6 7">
    <name type="scientific">Scytalidium lignicola</name>
    <name type="common">Hyphomycete</name>
    <dbReference type="NCBI Taxonomy" id="5539"/>
    <lineage>
        <taxon>Eukaryota</taxon>
        <taxon>Fungi</taxon>
        <taxon>Dikarya</taxon>
        <taxon>Ascomycota</taxon>
        <taxon>Pezizomycotina</taxon>
        <taxon>Leotiomycetes</taxon>
        <taxon>Leotiomycetes incertae sedis</taxon>
        <taxon>Scytalidium</taxon>
    </lineage>
</organism>
<dbReference type="PANTHER" id="PTHR13326:SF21">
    <property type="entry name" value="PSEUDOURIDYLATE SYNTHASE PUS7L"/>
    <property type="match status" value="1"/>
</dbReference>
<feature type="compositionally biased region" description="Polar residues" evidence="4">
    <location>
        <begin position="918"/>
        <end position="942"/>
    </location>
</feature>
<evidence type="ECO:0000256" key="1">
    <source>
        <dbReference type="ARBA" id="ARBA00007953"/>
    </source>
</evidence>
<sequence>MAATRPQDVADMASSDEPAAKRVKLTTSGTNTSSPIPPPASTHISPTTASVGNTSNNNNTVTTKMEEFRSSNFEFQHDKEAEHGILCFVNSSNPGFSGVFKHRYTDFLVNEIMPDGTVAHLTNDQAPSYNAPEEIKPTEAPKPMDSTPSDAQATKPVDEEVELKAIDSTPSNLQVTNPSDDQVESKQEHSTLPVPNIDEPPDPWEDSDPKVPEGEVEGSGDKADTEVVNLPNVDQQTIVEAESGIITLPSTVPEIEKPTSSDSQDNMTFTLSSEDDVLLTKYFGEDLKNEVIRLYKNILSKPNAKPTAFDSLLTSPIADRVFRGKLHHDVRRIFQSYLETESLNNGVIKIMAATRTQRRPPNPNKNGSRQSGGRSKGGNSSRNQSKGKLGWQELGGEYLHFSLYKENKDTMEVISYLCSLLKIKPKDFSFAGTKDRRGVTVQRVSVFRQHAENLARLNPQLRGARLGNFKYEKHGLGLGELQGNQFHITLRDCHFDSDSDLDEDQRVELANKVVGDAVSHLQAHGFINYFGLQRFGSFEIGTDQIGKLILKGDFEGAVLAILAVSGETLAAALFKETSPSHNIGRDDILRAQAIHSFKSTGESANALHKLPRRFNAESAIIRYLGNPRTRTDFTGAILKIPRNLRTMYVHAYQSLVWNTVASHRWNKYGDKVIKGDLVLVEAQSSLITDNQDEVDENGEIVVRPAADDTAVSHDDFFQRARPLTEEEAQSGKWTIFDIVLPTPGFDINYPDNDIGEYYKEIMATERFGGLDPAKMRRKEKDFSLSGSYRNVLAAVGSDLAFQIKTYHDETEQLVETDLEKLRKANPERYPNDTFNKETRRFENNQDTRKYIGTPQHNAWLNLPAKLAAEDKAAAAMADIQRELDLKDSTGPNDIKQPTFKETFIETDVDNEGKRTGHRSTTLINSLEGSETSKSVEPSNAGQHNPPENKVADEELEVVGKYKSDLREEEAPMEQAPEPAKIAVIIKFSLGQSQYATMALRELMKVGNVKNYKPEFSSGR</sequence>
<evidence type="ECO:0000313" key="6">
    <source>
        <dbReference type="EMBL" id="RFU33873.1"/>
    </source>
</evidence>
<feature type="region of interest" description="Disordered" evidence="4">
    <location>
        <begin position="1"/>
        <end position="60"/>
    </location>
</feature>
<dbReference type="STRING" id="5539.A0A3E2HKW5"/>
<feature type="domain" description="TRUD" evidence="5">
    <location>
        <begin position="525"/>
        <end position="794"/>
    </location>
</feature>
<evidence type="ECO:0000259" key="5">
    <source>
        <dbReference type="PROSITE" id="PS50984"/>
    </source>
</evidence>
<feature type="region of interest" description="Disordered" evidence="4">
    <location>
        <begin position="910"/>
        <end position="948"/>
    </location>
</feature>
<dbReference type="EMBL" id="NCSJ02000028">
    <property type="protein sequence ID" value="RFU33873.1"/>
    <property type="molecule type" value="Genomic_DNA"/>
</dbReference>
<accession>A0A3E2HKW5</accession>
<dbReference type="InterPro" id="IPR042214">
    <property type="entry name" value="TruD_catalytic"/>
</dbReference>
<dbReference type="CDD" id="cd02576">
    <property type="entry name" value="PseudoU_synth_ScPUS7"/>
    <property type="match status" value="1"/>
</dbReference>
<dbReference type="OMA" id="RSGILHY"/>
<dbReference type="InterPro" id="IPR001656">
    <property type="entry name" value="PsdUridine_synth_TruD"/>
</dbReference>
<dbReference type="NCBIfam" id="TIGR00094">
    <property type="entry name" value="tRNA_TruD_broad"/>
    <property type="match status" value="1"/>
</dbReference>
<dbReference type="PROSITE" id="PS01268">
    <property type="entry name" value="UPF0024"/>
    <property type="match status" value="1"/>
</dbReference>
<evidence type="ECO:0000313" key="7">
    <source>
        <dbReference type="Proteomes" id="UP000258309"/>
    </source>
</evidence>
<dbReference type="Pfam" id="PF01142">
    <property type="entry name" value="TruD"/>
    <property type="match status" value="1"/>
</dbReference>
<evidence type="ECO:0000256" key="2">
    <source>
        <dbReference type="ARBA" id="ARBA00022694"/>
    </source>
</evidence>
<keyword evidence="2" id="KW-0819">tRNA processing</keyword>
<feature type="compositionally biased region" description="Polar residues" evidence="4">
    <location>
        <begin position="25"/>
        <end position="34"/>
    </location>
</feature>
<dbReference type="AlphaFoldDB" id="A0A3E2HKW5"/>
<dbReference type="PROSITE" id="PS50984">
    <property type="entry name" value="TRUD"/>
    <property type="match status" value="1"/>
</dbReference>
<dbReference type="InterPro" id="IPR020103">
    <property type="entry name" value="PsdUridine_synth_cat_dom_sf"/>
</dbReference>
<dbReference type="Gene3D" id="3.30.2350.20">
    <property type="entry name" value="TruD, catalytic domain"/>
    <property type="match status" value="2"/>
</dbReference>
<dbReference type="SUPFAM" id="SSF55120">
    <property type="entry name" value="Pseudouridine synthase"/>
    <property type="match status" value="1"/>
</dbReference>
<gene>
    <name evidence="6" type="ORF">B7463_g2431</name>
</gene>
<reference evidence="6 7" key="1">
    <citation type="submission" date="2018-05" db="EMBL/GenBank/DDBJ databases">
        <title>Draft genome sequence of Scytalidium lignicola DSM 105466, a ubiquitous saprotrophic fungus.</title>
        <authorList>
            <person name="Buettner E."/>
            <person name="Gebauer A.M."/>
            <person name="Hofrichter M."/>
            <person name="Liers C."/>
            <person name="Kellner H."/>
        </authorList>
    </citation>
    <scope>NUCLEOTIDE SEQUENCE [LARGE SCALE GENOMIC DNA]</scope>
    <source>
        <strain evidence="6 7">DSM 105466</strain>
    </source>
</reference>
<dbReference type="GO" id="GO:0001522">
    <property type="term" value="P:pseudouridine synthesis"/>
    <property type="evidence" value="ECO:0007669"/>
    <property type="project" value="InterPro"/>
</dbReference>
<feature type="compositionally biased region" description="Basic and acidic residues" evidence="4">
    <location>
        <begin position="156"/>
        <end position="165"/>
    </location>
</feature>
<dbReference type="InterPro" id="IPR011760">
    <property type="entry name" value="PsdUridine_synth_TruD_insert"/>
</dbReference>